<evidence type="ECO:0000256" key="2">
    <source>
        <dbReference type="ARBA" id="ARBA00005512"/>
    </source>
</evidence>
<comment type="caution">
    <text evidence="11">The sequence shown here is derived from an EMBL/GenBank/DDBJ whole genome shotgun (WGS) entry which is preliminary data.</text>
</comment>
<keyword evidence="12" id="KW-1185">Reference proteome</keyword>
<evidence type="ECO:0000256" key="7">
    <source>
        <dbReference type="ARBA" id="ARBA00023180"/>
    </source>
</evidence>
<dbReference type="PANTHER" id="PTHR14463:SF5">
    <property type="entry name" value="LIPASE MATURATION FACTOR 2"/>
    <property type="match status" value="1"/>
</dbReference>
<gene>
    <name evidence="11" type="ORF">Fcan01_21814</name>
</gene>
<feature type="domain" description="Lipase maturation factor 1/2 C-terminal" evidence="10">
    <location>
        <begin position="568"/>
        <end position="706"/>
    </location>
</feature>
<evidence type="ECO:0000256" key="1">
    <source>
        <dbReference type="ARBA" id="ARBA00004477"/>
    </source>
</evidence>
<dbReference type="OMA" id="HYTPWSQ"/>
<dbReference type="Pfam" id="PF25179">
    <property type="entry name" value="LMF1_C"/>
    <property type="match status" value="1"/>
</dbReference>
<feature type="transmembrane region" description="Helical" evidence="8">
    <location>
        <begin position="351"/>
        <end position="375"/>
    </location>
</feature>
<keyword evidence="7" id="KW-0325">Glycoprotein</keyword>
<feature type="transmembrane region" description="Helical" evidence="8">
    <location>
        <begin position="478"/>
        <end position="504"/>
    </location>
</feature>
<organism evidence="11 12">
    <name type="scientific">Folsomia candida</name>
    <name type="common">Springtail</name>
    <dbReference type="NCBI Taxonomy" id="158441"/>
    <lineage>
        <taxon>Eukaryota</taxon>
        <taxon>Metazoa</taxon>
        <taxon>Ecdysozoa</taxon>
        <taxon>Arthropoda</taxon>
        <taxon>Hexapoda</taxon>
        <taxon>Collembola</taxon>
        <taxon>Entomobryomorpha</taxon>
        <taxon>Isotomoidea</taxon>
        <taxon>Isotomidae</taxon>
        <taxon>Proisotominae</taxon>
        <taxon>Folsomia</taxon>
    </lineage>
</organism>
<dbReference type="AlphaFoldDB" id="A0A226DE26"/>
<evidence type="ECO:0000313" key="12">
    <source>
        <dbReference type="Proteomes" id="UP000198287"/>
    </source>
</evidence>
<evidence type="ECO:0000256" key="3">
    <source>
        <dbReference type="ARBA" id="ARBA00022692"/>
    </source>
</evidence>
<comment type="function">
    <text evidence="8">Involved in the maturation of specific proteins in the endoplasmic reticulum.</text>
</comment>
<protein>
    <recommendedName>
        <fullName evidence="8">Lipase maturation factor</fullName>
    </recommendedName>
</protein>
<comment type="similarity">
    <text evidence="2 8">Belongs to the lipase maturation factor family.</text>
</comment>
<evidence type="ECO:0000259" key="10">
    <source>
        <dbReference type="Pfam" id="PF25179"/>
    </source>
</evidence>
<sequence length="776" mass="87631">MGCADKPLSFKKLRFPMDFPYLLHVIQIALQVSFTALSTRAFQLCCMVVAELSVVKSHPGWSSQIILSSSLQFGYLQSQFSDSRLVVNMGKSKDKEIFSNKGKVKMVSVKSVRKEQPRKDGEGGDADRTVNDDEYGYRMKEVRNLFLQGLSAVYFIAFISVYLQADGLYGTNGITPIKAELKLTSRNPQQCIKDKFTLLCLVPNFFGIDTQHALDLVALIGTIIACVATMCAHVCTIPTMIIMWGCYFSIYQVGGVFLWFQWDTLLLEAGILGILAAPWLPTSGGMGNKPRDLTTMWMVKWLLFRLMFASGVVKLQSGCPTWWGLTALNYHFESQCLPTPLAYFTHHLPSWVLHLLVVGTYYVEIAVPFAFFAPFKSVKRFAFWTQIIFQLSIILTGNYTYFNVLTIVLCFSLLDADFFGYKSSNSSGFSASRIFSKTFSYTFIGFSLFYTGKFFGLGLNPDNTISSKITFSRIEFDWFVSITVPYAAMMGLLTLGSTVSQTLIISLFDKQGAWNKLTSFVSSLFYGALCFGLFSITLVPFTSLHTETNRSLYPVMRDLHASLAKYHVANSYGLFRKMTGVTSGRPEVVLEYADDLNGPWKEYEFLYKPGNVSAAPLFVAPHQPRLDWQMWFASLSTYHDNPWLVSLTYRLLQGEKSVIKLLDVSKAPKTVPKYIRASAYHYTFTKPSSGPGGDWWTRKRDKEYMPIFSKDHAPLVDFIKNLGYLDKDVQTPKESQFITEMLDSIRTLTEVGRPEFIVWGAIASLLAIIFSAKMFK</sequence>
<evidence type="ECO:0000256" key="4">
    <source>
        <dbReference type="ARBA" id="ARBA00022824"/>
    </source>
</evidence>
<evidence type="ECO:0000256" key="5">
    <source>
        <dbReference type="ARBA" id="ARBA00022989"/>
    </source>
</evidence>
<evidence type="ECO:0000313" key="11">
    <source>
        <dbReference type="EMBL" id="OXA43380.1"/>
    </source>
</evidence>
<feature type="transmembrane region" description="Helical" evidence="8">
    <location>
        <begin position="145"/>
        <end position="163"/>
    </location>
</feature>
<comment type="caution">
    <text evidence="8">Lacks conserved residue(s) required for the propagation of feature annotation.</text>
</comment>
<keyword evidence="4 8" id="KW-0256">Endoplasmic reticulum</keyword>
<proteinExistence type="inferred from homology"/>
<keyword evidence="5 8" id="KW-1133">Transmembrane helix</keyword>
<feature type="transmembrane region" description="Helical" evidence="8">
    <location>
        <begin position="756"/>
        <end position="775"/>
    </location>
</feature>
<feature type="transmembrane region" description="Helical" evidence="8">
    <location>
        <begin position="387"/>
        <end position="414"/>
    </location>
</feature>
<dbReference type="EMBL" id="LNIX01000022">
    <property type="protein sequence ID" value="OXA43380.1"/>
    <property type="molecule type" value="Genomic_DNA"/>
</dbReference>
<dbReference type="GO" id="GO:0051604">
    <property type="term" value="P:protein maturation"/>
    <property type="evidence" value="ECO:0007669"/>
    <property type="project" value="InterPro"/>
</dbReference>
<dbReference type="PANTHER" id="PTHR14463">
    <property type="entry name" value="LIPASE MATURATION FACTOR"/>
    <property type="match status" value="1"/>
</dbReference>
<feature type="transmembrane region" description="Helical" evidence="8">
    <location>
        <begin position="19"/>
        <end position="37"/>
    </location>
</feature>
<feature type="transmembrane region" description="Helical" evidence="8">
    <location>
        <begin position="213"/>
        <end position="234"/>
    </location>
</feature>
<dbReference type="InterPro" id="IPR057434">
    <property type="entry name" value="LMF1/2_N"/>
</dbReference>
<reference evidence="11 12" key="1">
    <citation type="submission" date="2015-12" db="EMBL/GenBank/DDBJ databases">
        <title>The genome of Folsomia candida.</title>
        <authorList>
            <person name="Faddeeva A."/>
            <person name="Derks M.F."/>
            <person name="Anvar Y."/>
            <person name="Smit S."/>
            <person name="Van Straalen N."/>
            <person name="Roelofs D."/>
        </authorList>
    </citation>
    <scope>NUCLEOTIDE SEQUENCE [LARGE SCALE GENOMIC DNA]</scope>
    <source>
        <strain evidence="11 12">VU population</strain>
        <tissue evidence="11">Whole body</tissue>
    </source>
</reference>
<comment type="subcellular location">
    <subcellularLocation>
        <location evidence="1 8">Endoplasmic reticulum membrane</location>
        <topology evidence="1 8">Multi-pass membrane protein</topology>
    </subcellularLocation>
</comment>
<feature type="domain" description="Lipase maturation factor 1/2 N-terminal" evidence="9">
    <location>
        <begin position="259"/>
        <end position="419"/>
    </location>
</feature>
<evidence type="ECO:0000256" key="8">
    <source>
        <dbReference type="RuleBase" id="RU361229"/>
    </source>
</evidence>
<dbReference type="OrthoDB" id="434126at2759"/>
<evidence type="ECO:0000259" key="9">
    <source>
        <dbReference type="Pfam" id="PF06762"/>
    </source>
</evidence>
<accession>A0A226DE26</accession>
<feature type="transmembrane region" description="Helical" evidence="8">
    <location>
        <begin position="434"/>
        <end position="457"/>
    </location>
</feature>
<feature type="transmembrane region" description="Helical" evidence="8">
    <location>
        <begin position="302"/>
        <end position="323"/>
    </location>
</feature>
<dbReference type="InterPro" id="IPR009613">
    <property type="entry name" value="LMF"/>
</dbReference>
<feature type="transmembrane region" description="Helical" evidence="8">
    <location>
        <begin position="241"/>
        <end position="259"/>
    </location>
</feature>
<evidence type="ECO:0000256" key="6">
    <source>
        <dbReference type="ARBA" id="ARBA00023136"/>
    </source>
</evidence>
<feature type="transmembrane region" description="Helical" evidence="8">
    <location>
        <begin position="524"/>
        <end position="544"/>
    </location>
</feature>
<keyword evidence="3 8" id="KW-0812">Transmembrane</keyword>
<dbReference type="GO" id="GO:0005789">
    <property type="term" value="C:endoplasmic reticulum membrane"/>
    <property type="evidence" value="ECO:0007669"/>
    <property type="project" value="UniProtKB-SubCell"/>
</dbReference>
<name>A0A226DE26_FOLCA</name>
<dbReference type="Pfam" id="PF06762">
    <property type="entry name" value="LMF1"/>
    <property type="match status" value="1"/>
</dbReference>
<feature type="transmembrane region" description="Helical" evidence="8">
    <location>
        <begin position="265"/>
        <end position="281"/>
    </location>
</feature>
<dbReference type="InterPro" id="IPR057433">
    <property type="entry name" value="LMF1/2_C"/>
</dbReference>
<dbReference type="Proteomes" id="UP000198287">
    <property type="component" value="Unassembled WGS sequence"/>
</dbReference>
<keyword evidence="6 8" id="KW-0472">Membrane</keyword>